<reference evidence="3" key="1">
    <citation type="submission" date="2021-12" db="EMBL/GenBank/DDBJ databases">
        <title>Novel species in genus Dyadobacter.</title>
        <authorList>
            <person name="Ma C."/>
        </authorList>
    </citation>
    <scope>NUCLEOTIDE SEQUENCE</scope>
    <source>
        <strain evidence="3">CY399</strain>
    </source>
</reference>
<evidence type="ECO:0000313" key="3">
    <source>
        <dbReference type="EMBL" id="MCF0041354.1"/>
    </source>
</evidence>
<dbReference type="EMBL" id="JAJTTA010000002">
    <property type="protein sequence ID" value="MCF0041354.1"/>
    <property type="molecule type" value="Genomic_DNA"/>
</dbReference>
<feature type="domain" description="Outer membrane protein beta-barrel" evidence="2">
    <location>
        <begin position="27"/>
        <end position="175"/>
    </location>
</feature>
<dbReference type="InterPro" id="IPR025665">
    <property type="entry name" value="Beta-barrel_OMP_2"/>
</dbReference>
<keyword evidence="1" id="KW-0732">Signal</keyword>
<dbReference type="Proteomes" id="UP001139700">
    <property type="component" value="Unassembled WGS sequence"/>
</dbReference>
<keyword evidence="4" id="KW-1185">Reference proteome</keyword>
<comment type="caution">
    <text evidence="3">The sequence shown here is derived from an EMBL/GenBank/DDBJ whole genome shotgun (WGS) entry which is preliminary data.</text>
</comment>
<evidence type="ECO:0000259" key="2">
    <source>
        <dbReference type="Pfam" id="PF13568"/>
    </source>
</evidence>
<dbReference type="InterPro" id="IPR011250">
    <property type="entry name" value="OMP/PagP_B-barrel"/>
</dbReference>
<organism evidence="3 4">
    <name type="scientific">Dyadobacter fanqingshengii</name>
    <dbReference type="NCBI Taxonomy" id="2906443"/>
    <lineage>
        <taxon>Bacteria</taxon>
        <taxon>Pseudomonadati</taxon>
        <taxon>Bacteroidota</taxon>
        <taxon>Cytophagia</taxon>
        <taxon>Cytophagales</taxon>
        <taxon>Spirosomataceae</taxon>
        <taxon>Dyadobacter</taxon>
    </lineage>
</organism>
<dbReference type="SUPFAM" id="SSF56925">
    <property type="entry name" value="OMPA-like"/>
    <property type="match status" value="1"/>
</dbReference>
<proteinExistence type="predicted"/>
<protein>
    <submittedName>
        <fullName evidence="3">Transporter</fullName>
    </submittedName>
</protein>
<feature type="signal peptide" evidence="1">
    <location>
        <begin position="1"/>
        <end position="23"/>
    </location>
</feature>
<name>A0A9X1PBV6_9BACT</name>
<sequence length="211" mass="23142">MKPKFYTSLILTGFLFSWSGAFSQGKFAISATVAPFYGHSKSTLEVIVPDSYSPGTFSTETWKSEVSPKGYWVGLNTRYSFSEKWSASTGLWFGYSTIKSSTTSSRSHNFSIPVLANYQPSAKKLSPYFSAGALWNFGTTSRLTIPDIGTATFKSGRNTSRISPIVGAGVIYRFAPRLSIIAQPTFSYAIPPSGINTKAYQLALNVQLMFH</sequence>
<dbReference type="AlphaFoldDB" id="A0A9X1PBV6"/>
<dbReference type="Pfam" id="PF13568">
    <property type="entry name" value="OMP_b-brl_2"/>
    <property type="match status" value="1"/>
</dbReference>
<accession>A0A9X1PBV6</accession>
<evidence type="ECO:0000313" key="4">
    <source>
        <dbReference type="Proteomes" id="UP001139700"/>
    </source>
</evidence>
<dbReference type="RefSeq" id="WP_234614015.1">
    <property type="nucleotide sequence ID" value="NZ_CP098806.1"/>
</dbReference>
<evidence type="ECO:0000256" key="1">
    <source>
        <dbReference type="SAM" id="SignalP"/>
    </source>
</evidence>
<feature type="chain" id="PRO_5040906333" evidence="1">
    <location>
        <begin position="24"/>
        <end position="211"/>
    </location>
</feature>
<gene>
    <name evidence="3" type="ORF">LXM24_14720</name>
</gene>
<dbReference type="Gene3D" id="2.40.160.20">
    <property type="match status" value="1"/>
</dbReference>